<reference evidence="2 3" key="1">
    <citation type="submission" date="2016-02" db="EMBL/GenBank/DDBJ databases">
        <title>Genome sequencing of a beta-galactosidase producing bacteria Rhizobium sp. 59.</title>
        <authorList>
            <person name="Wang D."/>
            <person name="Kot W."/>
            <person name="Qin Y."/>
            <person name="Hansen L."/>
            <person name="Naqvi K."/>
            <person name="Rensing C."/>
        </authorList>
    </citation>
    <scope>NUCLEOTIDE SEQUENCE [LARGE SCALE GENOMIC DNA]</scope>
    <source>
        <strain evidence="2 3">59</strain>
    </source>
</reference>
<dbReference type="OrthoDB" id="7774677at2"/>
<comment type="caution">
    <text evidence="2">The sequence shown here is derived from an EMBL/GenBank/DDBJ whole genome shotgun (WGS) entry which is preliminary data.</text>
</comment>
<feature type="domain" description="HTH marR-type" evidence="1">
    <location>
        <begin position="21"/>
        <end position="160"/>
    </location>
</feature>
<dbReference type="RefSeq" id="WP_071831980.1">
    <property type="nucleotide sequence ID" value="NZ_LSRP01000057.1"/>
</dbReference>
<dbReference type="AlphaFoldDB" id="A0A657LWD3"/>
<name>A0A657LWD3_9HYPH</name>
<accession>A0A657LWD3</accession>
<keyword evidence="3" id="KW-1185">Reference proteome</keyword>
<dbReference type="InterPro" id="IPR036390">
    <property type="entry name" value="WH_DNA-bd_sf"/>
</dbReference>
<protein>
    <submittedName>
        <fullName evidence="2">MarR family transcriptional regulator</fullName>
    </submittedName>
</protein>
<dbReference type="Pfam" id="PF12802">
    <property type="entry name" value="MarR_2"/>
    <property type="match status" value="1"/>
</dbReference>
<dbReference type="EMBL" id="LSRP01000057">
    <property type="protein sequence ID" value="OJF99826.1"/>
    <property type="molecule type" value="Genomic_DNA"/>
</dbReference>
<dbReference type="InterPro" id="IPR036388">
    <property type="entry name" value="WH-like_DNA-bd_sf"/>
</dbReference>
<proteinExistence type="predicted"/>
<dbReference type="GO" id="GO:0003700">
    <property type="term" value="F:DNA-binding transcription factor activity"/>
    <property type="evidence" value="ECO:0007669"/>
    <property type="project" value="InterPro"/>
</dbReference>
<dbReference type="PANTHER" id="PTHR33164">
    <property type="entry name" value="TRANSCRIPTIONAL REGULATOR, MARR FAMILY"/>
    <property type="match status" value="1"/>
</dbReference>
<dbReference type="SUPFAM" id="SSF46785">
    <property type="entry name" value="Winged helix' DNA-binding domain"/>
    <property type="match status" value="1"/>
</dbReference>
<dbReference type="PROSITE" id="PS50995">
    <property type="entry name" value="HTH_MARR_2"/>
    <property type="match status" value="1"/>
</dbReference>
<organism evidence="2 3">
    <name type="scientific">Pararhizobium antarcticum</name>
    <dbReference type="NCBI Taxonomy" id="1798805"/>
    <lineage>
        <taxon>Bacteria</taxon>
        <taxon>Pseudomonadati</taxon>
        <taxon>Pseudomonadota</taxon>
        <taxon>Alphaproteobacteria</taxon>
        <taxon>Hyphomicrobiales</taxon>
        <taxon>Rhizobiaceae</taxon>
        <taxon>Rhizobium/Agrobacterium group</taxon>
        <taxon>Pararhizobium</taxon>
    </lineage>
</organism>
<evidence type="ECO:0000313" key="3">
    <source>
        <dbReference type="Proteomes" id="UP000182661"/>
    </source>
</evidence>
<dbReference type="Proteomes" id="UP000182661">
    <property type="component" value="Unassembled WGS sequence"/>
</dbReference>
<evidence type="ECO:0000313" key="2">
    <source>
        <dbReference type="EMBL" id="OJF99826.1"/>
    </source>
</evidence>
<dbReference type="PANTHER" id="PTHR33164:SF57">
    <property type="entry name" value="MARR-FAMILY TRANSCRIPTIONAL REGULATOR"/>
    <property type="match status" value="1"/>
</dbReference>
<dbReference type="SMART" id="SM00347">
    <property type="entry name" value="HTH_MARR"/>
    <property type="match status" value="1"/>
</dbReference>
<evidence type="ECO:0000259" key="1">
    <source>
        <dbReference type="PROSITE" id="PS50995"/>
    </source>
</evidence>
<sequence>MENAAPTTKADPGASEAEASRTLIGQAMGRWRLLIGRRVMARLAIKSVAPELEISHIDVLDAVWRAEPEGEVTVGTIAEMMRIDPSRASRIVADMVTRGALRREASQTDARRILVVMTDLGRQLMLEVKAVKRSVIESILADWRDDDVAAFSVLFDRFVAGFEHVYLAREKEGMPTTPESLPADRAAGR</sequence>
<dbReference type="GO" id="GO:0006950">
    <property type="term" value="P:response to stress"/>
    <property type="evidence" value="ECO:0007669"/>
    <property type="project" value="TreeGrafter"/>
</dbReference>
<gene>
    <name evidence="2" type="ORF">AX760_12165</name>
</gene>
<dbReference type="InterPro" id="IPR000835">
    <property type="entry name" value="HTH_MarR-typ"/>
</dbReference>
<dbReference type="Gene3D" id="1.10.10.10">
    <property type="entry name" value="Winged helix-like DNA-binding domain superfamily/Winged helix DNA-binding domain"/>
    <property type="match status" value="1"/>
</dbReference>
<dbReference type="InterPro" id="IPR039422">
    <property type="entry name" value="MarR/SlyA-like"/>
</dbReference>